<feature type="compositionally biased region" description="Basic residues" evidence="1">
    <location>
        <begin position="83"/>
        <end position="99"/>
    </location>
</feature>
<sequence length="172" mass="20499">IHSTLNMLNNNQSSTTHYVISVPYLAIDTLHFHSNFCNASFNFIDNMWNTLKNAIQESVNRHVPTKLTKRRNTHPWMNSEIRRKSRSKQRAYNRAKHSKDRKEWEQYNSLKADLQKSTRQAHRHYIQNIVDTDPTQKPKRFWSYVKRKRQESTGFSPLVDKNGFLHSDSQQK</sequence>
<gene>
    <name evidence="2" type="ORF">ACJMK2_006555</name>
</gene>
<comment type="caution">
    <text evidence="2">The sequence shown here is derived from an EMBL/GenBank/DDBJ whole genome shotgun (WGS) entry which is preliminary data.</text>
</comment>
<keyword evidence="3" id="KW-1185">Reference proteome</keyword>
<dbReference type="Proteomes" id="UP001634394">
    <property type="component" value="Unassembled WGS sequence"/>
</dbReference>
<evidence type="ECO:0000313" key="2">
    <source>
        <dbReference type="EMBL" id="KAL3864909.1"/>
    </source>
</evidence>
<dbReference type="AlphaFoldDB" id="A0ABD3VTI3"/>
<evidence type="ECO:0000313" key="3">
    <source>
        <dbReference type="Proteomes" id="UP001634394"/>
    </source>
</evidence>
<dbReference type="PANTHER" id="PTHR33395:SF22">
    <property type="entry name" value="REVERSE TRANSCRIPTASE DOMAIN-CONTAINING PROTEIN"/>
    <property type="match status" value="1"/>
</dbReference>
<name>A0ABD3VTI3_SINWO</name>
<accession>A0ABD3VTI3</accession>
<evidence type="ECO:0000256" key="1">
    <source>
        <dbReference type="SAM" id="MobiDB-lite"/>
    </source>
</evidence>
<feature type="region of interest" description="Disordered" evidence="1">
    <location>
        <begin position="152"/>
        <end position="172"/>
    </location>
</feature>
<reference evidence="2 3" key="1">
    <citation type="submission" date="2024-11" db="EMBL/GenBank/DDBJ databases">
        <title>Chromosome-level genome assembly of the freshwater bivalve Anodonta woodiana.</title>
        <authorList>
            <person name="Chen X."/>
        </authorList>
    </citation>
    <scope>NUCLEOTIDE SEQUENCE [LARGE SCALE GENOMIC DNA]</scope>
    <source>
        <strain evidence="2">MN2024</strain>
        <tissue evidence="2">Gills</tissue>
    </source>
</reference>
<feature type="region of interest" description="Disordered" evidence="1">
    <location>
        <begin position="81"/>
        <end position="104"/>
    </location>
</feature>
<feature type="non-terminal residue" evidence="2">
    <location>
        <position position="1"/>
    </location>
</feature>
<organism evidence="2 3">
    <name type="scientific">Sinanodonta woodiana</name>
    <name type="common">Chinese pond mussel</name>
    <name type="synonym">Anodonta woodiana</name>
    <dbReference type="NCBI Taxonomy" id="1069815"/>
    <lineage>
        <taxon>Eukaryota</taxon>
        <taxon>Metazoa</taxon>
        <taxon>Spiralia</taxon>
        <taxon>Lophotrochozoa</taxon>
        <taxon>Mollusca</taxon>
        <taxon>Bivalvia</taxon>
        <taxon>Autobranchia</taxon>
        <taxon>Heteroconchia</taxon>
        <taxon>Palaeoheterodonta</taxon>
        <taxon>Unionida</taxon>
        <taxon>Unionoidea</taxon>
        <taxon>Unionidae</taxon>
        <taxon>Unioninae</taxon>
        <taxon>Sinanodonta</taxon>
    </lineage>
</organism>
<proteinExistence type="predicted"/>
<dbReference type="EMBL" id="JBJQND010000010">
    <property type="protein sequence ID" value="KAL3864909.1"/>
    <property type="molecule type" value="Genomic_DNA"/>
</dbReference>
<protein>
    <submittedName>
        <fullName evidence="2">Uncharacterized protein</fullName>
    </submittedName>
</protein>
<dbReference type="PANTHER" id="PTHR33395">
    <property type="entry name" value="TRANSCRIPTASE, PUTATIVE-RELATED-RELATED"/>
    <property type="match status" value="1"/>
</dbReference>